<keyword evidence="7" id="KW-0067">ATP-binding</keyword>
<dbReference type="GO" id="GO:0002189">
    <property type="term" value="C:ribose phosphate diphosphokinase complex"/>
    <property type="evidence" value="ECO:0007669"/>
    <property type="project" value="TreeGrafter"/>
</dbReference>
<evidence type="ECO:0000259" key="10">
    <source>
        <dbReference type="Pfam" id="PF13793"/>
    </source>
</evidence>
<gene>
    <name evidence="11" type="ORF">A2817_00185</name>
</gene>
<keyword evidence="3" id="KW-0479">Metal-binding</keyword>
<dbReference type="GO" id="GO:0016301">
    <property type="term" value="F:kinase activity"/>
    <property type="evidence" value="ECO:0007669"/>
    <property type="project" value="UniProtKB-KW"/>
</dbReference>
<dbReference type="Pfam" id="PF13793">
    <property type="entry name" value="Pribosyltran_N"/>
    <property type="match status" value="1"/>
</dbReference>
<proteinExistence type="predicted"/>
<dbReference type="InterPro" id="IPR029099">
    <property type="entry name" value="Pribosyltran_N"/>
</dbReference>
<accession>A0A1F8EDU5</accession>
<dbReference type="EC" id="2.7.6.1" evidence="1"/>
<dbReference type="PANTHER" id="PTHR10210">
    <property type="entry name" value="RIBOSE-PHOSPHATE DIPHOSPHOKINASE FAMILY MEMBER"/>
    <property type="match status" value="1"/>
</dbReference>
<dbReference type="GO" id="GO:0006015">
    <property type="term" value="P:5-phosphoribose 1-diphosphate biosynthetic process"/>
    <property type="evidence" value="ECO:0007669"/>
    <property type="project" value="TreeGrafter"/>
</dbReference>
<dbReference type="InterPro" id="IPR005946">
    <property type="entry name" value="Rib-P_diPkinase"/>
</dbReference>
<dbReference type="SUPFAM" id="SSF53271">
    <property type="entry name" value="PRTase-like"/>
    <property type="match status" value="1"/>
</dbReference>
<evidence type="ECO:0000313" key="12">
    <source>
        <dbReference type="Proteomes" id="UP000177594"/>
    </source>
</evidence>
<dbReference type="Pfam" id="PF14572">
    <property type="entry name" value="Pribosyl_synth"/>
    <property type="match status" value="1"/>
</dbReference>
<dbReference type="FunFam" id="3.40.50.2020:FF:000007">
    <property type="entry name" value="Ribose-phosphate pyrophosphokinase"/>
    <property type="match status" value="1"/>
</dbReference>
<name>A0A1F8EDU5_9BACT</name>
<feature type="domain" description="Ribose-phosphate pyrophosphokinase N-terminal" evidence="10">
    <location>
        <begin position="4"/>
        <end position="118"/>
    </location>
</feature>
<evidence type="ECO:0000256" key="8">
    <source>
        <dbReference type="ARBA" id="ARBA00022842"/>
    </source>
</evidence>
<evidence type="ECO:0000256" key="4">
    <source>
        <dbReference type="ARBA" id="ARBA00022727"/>
    </source>
</evidence>
<evidence type="ECO:0000256" key="2">
    <source>
        <dbReference type="ARBA" id="ARBA00022679"/>
    </source>
</evidence>
<keyword evidence="4" id="KW-0545">Nucleotide biosynthesis</keyword>
<dbReference type="AlphaFoldDB" id="A0A1F8EDU5"/>
<dbReference type="GO" id="GO:0000287">
    <property type="term" value="F:magnesium ion binding"/>
    <property type="evidence" value="ECO:0007669"/>
    <property type="project" value="InterPro"/>
</dbReference>
<dbReference type="GO" id="GO:0004749">
    <property type="term" value="F:ribose phosphate diphosphokinase activity"/>
    <property type="evidence" value="ECO:0007669"/>
    <property type="project" value="UniProtKB-EC"/>
</dbReference>
<evidence type="ECO:0000313" key="11">
    <source>
        <dbReference type="EMBL" id="OGM98777.1"/>
    </source>
</evidence>
<dbReference type="Proteomes" id="UP000177594">
    <property type="component" value="Unassembled WGS sequence"/>
</dbReference>
<comment type="catalytic activity">
    <reaction evidence="9">
        <text>D-ribose 5-phosphate + ATP = 5-phospho-alpha-D-ribose 1-diphosphate + AMP + H(+)</text>
        <dbReference type="Rhea" id="RHEA:15609"/>
        <dbReference type="ChEBI" id="CHEBI:15378"/>
        <dbReference type="ChEBI" id="CHEBI:30616"/>
        <dbReference type="ChEBI" id="CHEBI:58017"/>
        <dbReference type="ChEBI" id="CHEBI:78346"/>
        <dbReference type="ChEBI" id="CHEBI:456215"/>
        <dbReference type="EC" id="2.7.6.1"/>
    </reaction>
</comment>
<evidence type="ECO:0000256" key="9">
    <source>
        <dbReference type="ARBA" id="ARBA00049535"/>
    </source>
</evidence>
<protein>
    <recommendedName>
        <fullName evidence="1">ribose-phosphate diphosphokinase</fullName>
        <ecNumber evidence="1">2.7.6.1</ecNumber>
    </recommendedName>
</protein>
<dbReference type="GO" id="GO:0005524">
    <property type="term" value="F:ATP binding"/>
    <property type="evidence" value="ECO:0007669"/>
    <property type="project" value="UniProtKB-KW"/>
</dbReference>
<evidence type="ECO:0000256" key="1">
    <source>
        <dbReference type="ARBA" id="ARBA00013247"/>
    </source>
</evidence>
<dbReference type="SMART" id="SM01400">
    <property type="entry name" value="Pribosyltran_N"/>
    <property type="match status" value="1"/>
</dbReference>
<evidence type="ECO:0000256" key="7">
    <source>
        <dbReference type="ARBA" id="ARBA00022840"/>
    </source>
</evidence>
<dbReference type="EMBL" id="MGIZ01000032">
    <property type="protein sequence ID" value="OGM98777.1"/>
    <property type="molecule type" value="Genomic_DNA"/>
</dbReference>
<keyword evidence="5" id="KW-0547">Nucleotide-binding</keyword>
<sequence>MKNLKIFNLGSNNSLALEIAHNLGRELGDVTVKEFNDGEKYVQFNENLRGRRVFLIQSTNQPDGNLLTLLFALDAVRRAGGNPIAVIPYFGYARQERKSAPREPVSARLIADMLENAGASGVLTMDLHANAIEGFFKMAKLDQIYARPVFLDHFIDTFSSALNSDELVIGSPDASGSGPGRARAYARHLSKRLAGKNIPLVVLDKRRDKHNTSDINYVLGDVENKIVLLIDDIFDTCGTIIGAAQALINQGAKEVIAAGTHGIFSKGALAKLHASALKKIFVTNTIHNPEVIELSQDPNSKVKMISVGKIIADAIRNINNNESVSGLFD</sequence>
<keyword evidence="8" id="KW-0460">Magnesium</keyword>
<evidence type="ECO:0000256" key="5">
    <source>
        <dbReference type="ARBA" id="ARBA00022741"/>
    </source>
</evidence>
<keyword evidence="2" id="KW-0808">Transferase</keyword>
<dbReference type="GO" id="GO:0005737">
    <property type="term" value="C:cytoplasm"/>
    <property type="evidence" value="ECO:0007669"/>
    <property type="project" value="TreeGrafter"/>
</dbReference>
<evidence type="ECO:0000256" key="3">
    <source>
        <dbReference type="ARBA" id="ARBA00022723"/>
    </source>
</evidence>
<dbReference type="NCBIfam" id="NF002320">
    <property type="entry name" value="PRK01259.1"/>
    <property type="match status" value="1"/>
</dbReference>
<dbReference type="NCBIfam" id="TIGR01251">
    <property type="entry name" value="ribP_PPkin"/>
    <property type="match status" value="1"/>
</dbReference>
<comment type="caution">
    <text evidence="11">The sequence shown here is derived from an EMBL/GenBank/DDBJ whole genome shotgun (WGS) entry which is preliminary data.</text>
</comment>
<dbReference type="CDD" id="cd06223">
    <property type="entry name" value="PRTases_typeI"/>
    <property type="match status" value="1"/>
</dbReference>
<organism evidence="11 12">
    <name type="scientific">Candidatus Yanofskybacteria bacterium RIFCSPHIGHO2_01_FULL_39_8b</name>
    <dbReference type="NCBI Taxonomy" id="1802659"/>
    <lineage>
        <taxon>Bacteria</taxon>
        <taxon>Candidatus Yanofskyibacteriota</taxon>
    </lineage>
</organism>
<dbReference type="GO" id="GO:0006164">
    <property type="term" value="P:purine nucleotide biosynthetic process"/>
    <property type="evidence" value="ECO:0007669"/>
    <property type="project" value="TreeGrafter"/>
</dbReference>
<dbReference type="PANTHER" id="PTHR10210:SF41">
    <property type="entry name" value="RIBOSE-PHOSPHATE PYROPHOSPHOKINASE 1, CHLOROPLASTIC"/>
    <property type="match status" value="1"/>
</dbReference>
<dbReference type="Gene3D" id="3.40.50.2020">
    <property type="match status" value="2"/>
</dbReference>
<dbReference type="InterPro" id="IPR029057">
    <property type="entry name" value="PRTase-like"/>
</dbReference>
<reference evidence="11 12" key="1">
    <citation type="journal article" date="2016" name="Nat. Commun.">
        <title>Thousands of microbial genomes shed light on interconnected biogeochemical processes in an aquifer system.</title>
        <authorList>
            <person name="Anantharaman K."/>
            <person name="Brown C.T."/>
            <person name="Hug L.A."/>
            <person name="Sharon I."/>
            <person name="Castelle C.J."/>
            <person name="Probst A.J."/>
            <person name="Thomas B.C."/>
            <person name="Singh A."/>
            <person name="Wilkins M.J."/>
            <person name="Karaoz U."/>
            <person name="Brodie E.L."/>
            <person name="Williams K.H."/>
            <person name="Hubbard S.S."/>
            <person name="Banfield J.F."/>
        </authorList>
    </citation>
    <scope>NUCLEOTIDE SEQUENCE [LARGE SCALE GENOMIC DNA]</scope>
</reference>
<keyword evidence="6" id="KW-0418">Kinase</keyword>
<dbReference type="InterPro" id="IPR000836">
    <property type="entry name" value="PRTase_dom"/>
</dbReference>
<evidence type="ECO:0000256" key="6">
    <source>
        <dbReference type="ARBA" id="ARBA00022777"/>
    </source>
</evidence>